<dbReference type="EMBL" id="VSSQ01018817">
    <property type="protein sequence ID" value="MPM62343.1"/>
    <property type="molecule type" value="Genomic_DNA"/>
</dbReference>
<organism evidence="2">
    <name type="scientific">bioreactor metagenome</name>
    <dbReference type="NCBI Taxonomy" id="1076179"/>
    <lineage>
        <taxon>unclassified sequences</taxon>
        <taxon>metagenomes</taxon>
        <taxon>ecological metagenomes</taxon>
    </lineage>
</organism>
<protein>
    <submittedName>
        <fullName evidence="2">Uncharacterized protein</fullName>
    </submittedName>
</protein>
<dbReference type="AlphaFoldDB" id="A0A645BGK5"/>
<sequence length="123" mass="14170">MYKNPAHEGIYRSDSGGLRRSEDTAVYTSQDYERIEQRPLCIANGPPLLFCGEMFVRSGPSLLFTIKIAERDQYAAYQKPGDKPSHKEAAYRGACAGAVNDHRNTWRYYDSDRAGRRYKRKRE</sequence>
<comment type="caution">
    <text evidence="2">The sequence shown here is derived from an EMBL/GenBank/DDBJ whole genome shotgun (WGS) entry which is preliminary data.</text>
</comment>
<evidence type="ECO:0000256" key="1">
    <source>
        <dbReference type="SAM" id="MobiDB-lite"/>
    </source>
</evidence>
<evidence type="ECO:0000313" key="2">
    <source>
        <dbReference type="EMBL" id="MPM62343.1"/>
    </source>
</evidence>
<feature type="region of interest" description="Disordered" evidence="1">
    <location>
        <begin position="1"/>
        <end position="22"/>
    </location>
</feature>
<reference evidence="2" key="1">
    <citation type="submission" date="2019-08" db="EMBL/GenBank/DDBJ databases">
        <authorList>
            <person name="Kucharzyk K."/>
            <person name="Murdoch R.W."/>
            <person name="Higgins S."/>
            <person name="Loffler F."/>
        </authorList>
    </citation>
    <scope>NUCLEOTIDE SEQUENCE</scope>
</reference>
<accession>A0A645BGK5</accession>
<gene>
    <name evidence="2" type="ORF">SDC9_109209</name>
</gene>
<proteinExistence type="predicted"/>
<name>A0A645BGK5_9ZZZZ</name>